<reference evidence="1 2" key="1">
    <citation type="journal article" date="2014" name="Agronomy (Basel)">
        <title>A Draft Genome Sequence for Ensete ventricosum, the Drought-Tolerant Tree Against Hunger.</title>
        <authorList>
            <person name="Harrison J."/>
            <person name="Moore K.A."/>
            <person name="Paszkiewicz K."/>
            <person name="Jones T."/>
            <person name="Grant M."/>
            <person name="Ambacheew D."/>
            <person name="Muzemil S."/>
            <person name="Studholme D.J."/>
        </authorList>
    </citation>
    <scope>NUCLEOTIDE SEQUENCE [LARGE SCALE GENOMIC DNA]</scope>
</reference>
<evidence type="ECO:0000313" key="1">
    <source>
        <dbReference type="EMBL" id="RRT37258.1"/>
    </source>
</evidence>
<dbReference type="AlphaFoldDB" id="A0A426XCR8"/>
<sequence length="144" mass="16010">MYVHKPKDTDKHEHFIEHLVYIVVHDNVALHNAPAVVESDGDPAQGELISRSLPLPPLVTVRKKTKMTIRVIRGSNSLTWARIPSFTVNRDLLDHKGHYPFAPYHVLPVGALLCVLPQPTPFSVMPSSSNECHSIVSLVVVLLV</sequence>
<protein>
    <submittedName>
        <fullName evidence="1">Uncharacterized protein</fullName>
    </submittedName>
</protein>
<accession>A0A426XCR8</accession>
<gene>
    <name evidence="1" type="ORF">B296_00050060</name>
</gene>
<name>A0A426XCR8_ENSVE</name>
<evidence type="ECO:0000313" key="2">
    <source>
        <dbReference type="Proteomes" id="UP000287651"/>
    </source>
</evidence>
<proteinExistence type="predicted"/>
<dbReference type="Proteomes" id="UP000287651">
    <property type="component" value="Unassembled WGS sequence"/>
</dbReference>
<organism evidence="1 2">
    <name type="scientific">Ensete ventricosum</name>
    <name type="common">Abyssinian banana</name>
    <name type="synonym">Musa ensete</name>
    <dbReference type="NCBI Taxonomy" id="4639"/>
    <lineage>
        <taxon>Eukaryota</taxon>
        <taxon>Viridiplantae</taxon>
        <taxon>Streptophyta</taxon>
        <taxon>Embryophyta</taxon>
        <taxon>Tracheophyta</taxon>
        <taxon>Spermatophyta</taxon>
        <taxon>Magnoliopsida</taxon>
        <taxon>Liliopsida</taxon>
        <taxon>Zingiberales</taxon>
        <taxon>Musaceae</taxon>
        <taxon>Ensete</taxon>
    </lineage>
</organism>
<dbReference type="EMBL" id="AMZH03022498">
    <property type="protein sequence ID" value="RRT37258.1"/>
    <property type="molecule type" value="Genomic_DNA"/>
</dbReference>
<comment type="caution">
    <text evidence="1">The sequence shown here is derived from an EMBL/GenBank/DDBJ whole genome shotgun (WGS) entry which is preliminary data.</text>
</comment>